<dbReference type="eggNOG" id="ENOG50339RH">
    <property type="taxonomic scope" value="Bacteria"/>
</dbReference>
<accession>K2JR60</accession>
<reference evidence="1 2" key="1">
    <citation type="journal article" date="2012" name="J. Bacteriol.">
        <title>Genome Sequence of Gallaecimonas xiamenensis Type Strain 3-C-1.</title>
        <authorList>
            <person name="Lai Q."/>
            <person name="Wang L."/>
            <person name="Wang W."/>
            <person name="Shao Z."/>
        </authorList>
    </citation>
    <scope>NUCLEOTIDE SEQUENCE [LARGE SCALE GENOMIC DNA]</scope>
    <source>
        <strain evidence="1 2">3-C-1</strain>
    </source>
</reference>
<dbReference type="STRING" id="745411.B3C1_00195"/>
<dbReference type="OrthoDB" id="5878425at2"/>
<evidence type="ECO:0000313" key="1">
    <source>
        <dbReference type="EMBL" id="EKE77833.1"/>
    </source>
</evidence>
<gene>
    <name evidence="1" type="ORF">B3C1_00195</name>
</gene>
<evidence type="ECO:0000313" key="2">
    <source>
        <dbReference type="Proteomes" id="UP000006755"/>
    </source>
</evidence>
<name>K2JR60_9GAMM</name>
<dbReference type="Proteomes" id="UP000006755">
    <property type="component" value="Unassembled WGS sequence"/>
</dbReference>
<comment type="caution">
    <text evidence="1">The sequence shown here is derived from an EMBL/GenBank/DDBJ whole genome shotgun (WGS) entry which is preliminary data.</text>
</comment>
<dbReference type="AlphaFoldDB" id="K2JR60"/>
<sequence>MKAMLLALALMATSGEVPRVDDFVGAPYSKLKAAFLAAGWQLQLDGDGINADYPEISCGSGYDALCSVGFSKGQAYQAVTLEHGSNGWVVTGEY</sequence>
<keyword evidence="2" id="KW-1185">Reference proteome</keyword>
<protein>
    <submittedName>
        <fullName evidence="1">Uncharacterized protein</fullName>
    </submittedName>
</protein>
<proteinExistence type="predicted"/>
<organism evidence="1 2">
    <name type="scientific">Gallaecimonas xiamenensis 3-C-1</name>
    <dbReference type="NCBI Taxonomy" id="745411"/>
    <lineage>
        <taxon>Bacteria</taxon>
        <taxon>Pseudomonadati</taxon>
        <taxon>Pseudomonadota</taxon>
        <taxon>Gammaproteobacteria</taxon>
        <taxon>Enterobacterales</taxon>
        <taxon>Gallaecimonadaceae</taxon>
        <taxon>Gallaecimonas</taxon>
    </lineage>
</organism>
<dbReference type="EMBL" id="AMRI01000001">
    <property type="protein sequence ID" value="EKE77833.1"/>
    <property type="molecule type" value="Genomic_DNA"/>
</dbReference>
<dbReference type="RefSeq" id="WP_008482100.1">
    <property type="nucleotide sequence ID" value="NZ_AMRI01000001.1"/>
</dbReference>